<sequence length="89" mass="9800">MACQPDKQAPLVWNCTLDTFLVQIGFTVASMDLCLYALHNHCASSDGDQGPYDPELHCTFIHSSSSGRPLVILSVYVDNLLIVKLAKVY</sequence>
<accession>L8HIL4</accession>
<proteinExistence type="predicted"/>
<dbReference type="OrthoDB" id="430476at2759"/>
<dbReference type="RefSeq" id="XP_004356438.1">
    <property type="nucleotide sequence ID" value="XM_004356385.1"/>
</dbReference>
<evidence type="ECO:0000313" key="2">
    <source>
        <dbReference type="Proteomes" id="UP000011083"/>
    </source>
</evidence>
<keyword evidence="2" id="KW-1185">Reference proteome</keyword>
<name>L8HIL4_ACACF</name>
<reference evidence="1 2" key="1">
    <citation type="journal article" date="2013" name="Genome Biol.">
        <title>Genome of Acanthamoeba castellanii highlights extensive lateral gene transfer and early evolution of tyrosine kinase signaling.</title>
        <authorList>
            <person name="Clarke M."/>
            <person name="Lohan A.J."/>
            <person name="Liu B."/>
            <person name="Lagkouvardos I."/>
            <person name="Roy S."/>
            <person name="Zafar N."/>
            <person name="Bertelli C."/>
            <person name="Schilde C."/>
            <person name="Kianianmomeni A."/>
            <person name="Burglin T.R."/>
            <person name="Frech C."/>
            <person name="Turcotte B."/>
            <person name="Kopec K.O."/>
            <person name="Synnott J.M."/>
            <person name="Choo C."/>
            <person name="Paponov I."/>
            <person name="Finkler A."/>
            <person name="Soon Heng Tan C."/>
            <person name="Hutchins A.P."/>
            <person name="Weinmeier T."/>
            <person name="Rattei T."/>
            <person name="Chu J.S."/>
            <person name="Gimenez G."/>
            <person name="Irimia M."/>
            <person name="Rigden D.J."/>
            <person name="Fitzpatrick D.A."/>
            <person name="Lorenzo-Morales J."/>
            <person name="Bateman A."/>
            <person name="Chiu C.H."/>
            <person name="Tang P."/>
            <person name="Hegemann P."/>
            <person name="Fromm H."/>
            <person name="Raoult D."/>
            <person name="Greub G."/>
            <person name="Miranda-Saavedra D."/>
            <person name="Chen N."/>
            <person name="Nash P."/>
            <person name="Ginger M.L."/>
            <person name="Horn M."/>
            <person name="Schaap P."/>
            <person name="Caler L."/>
            <person name="Loftus B."/>
        </authorList>
    </citation>
    <scope>NUCLEOTIDE SEQUENCE [LARGE SCALE GENOMIC DNA]</scope>
    <source>
        <strain evidence="1 2">Neff</strain>
    </source>
</reference>
<dbReference type="VEuPathDB" id="AmoebaDB:ACA1_170790"/>
<evidence type="ECO:0008006" key="3">
    <source>
        <dbReference type="Google" id="ProtNLM"/>
    </source>
</evidence>
<evidence type="ECO:0000313" key="1">
    <source>
        <dbReference type="EMBL" id="ELR24538.1"/>
    </source>
</evidence>
<protein>
    <recommendedName>
        <fullName evidence="3">Reverse transcriptase Ty1/copia-type domain-containing protein</fullName>
    </recommendedName>
</protein>
<gene>
    <name evidence="1" type="ORF">ACA1_170790</name>
</gene>
<dbReference type="GeneID" id="14925555"/>
<dbReference type="EMBL" id="KB007811">
    <property type="protein sequence ID" value="ELR24538.1"/>
    <property type="molecule type" value="Genomic_DNA"/>
</dbReference>
<organism evidence="1 2">
    <name type="scientific">Acanthamoeba castellanii (strain ATCC 30010 / Neff)</name>
    <dbReference type="NCBI Taxonomy" id="1257118"/>
    <lineage>
        <taxon>Eukaryota</taxon>
        <taxon>Amoebozoa</taxon>
        <taxon>Discosea</taxon>
        <taxon>Longamoebia</taxon>
        <taxon>Centramoebida</taxon>
        <taxon>Acanthamoebidae</taxon>
        <taxon>Acanthamoeba</taxon>
    </lineage>
</organism>
<dbReference type="AlphaFoldDB" id="L8HIL4"/>
<dbReference type="KEGG" id="acan:ACA1_170790"/>
<dbReference type="Proteomes" id="UP000011083">
    <property type="component" value="Unassembled WGS sequence"/>
</dbReference>